<accession>A0A9X3NNU9</accession>
<protein>
    <submittedName>
        <fullName evidence="1">Uncharacterized protein</fullName>
    </submittedName>
</protein>
<evidence type="ECO:0000313" key="1">
    <source>
        <dbReference type="EMBL" id="MDA0566807.1"/>
    </source>
</evidence>
<dbReference type="Proteomes" id="UP001140076">
    <property type="component" value="Unassembled WGS sequence"/>
</dbReference>
<keyword evidence="2" id="KW-1185">Reference proteome</keyword>
<organism evidence="1 2">
    <name type="scientific">Streptomonospora mangrovi</name>
    <dbReference type="NCBI Taxonomy" id="2883123"/>
    <lineage>
        <taxon>Bacteria</taxon>
        <taxon>Bacillati</taxon>
        <taxon>Actinomycetota</taxon>
        <taxon>Actinomycetes</taxon>
        <taxon>Streptosporangiales</taxon>
        <taxon>Nocardiopsidaceae</taxon>
        <taxon>Streptomonospora</taxon>
    </lineage>
</organism>
<evidence type="ECO:0000313" key="2">
    <source>
        <dbReference type="Proteomes" id="UP001140076"/>
    </source>
</evidence>
<sequence>MPDPDTTVEVLRLGFAALDRQIYDSDDRPVGKVDDIELAWGEADTAPRVSAVLTDTAALGPRLSGRLGRAWAAFLRRAGAGGGPVRIPIGSVVEFRPATRLSMRAPARVWAAEDWLREHVIGRIPGAGRADDPGQ</sequence>
<name>A0A9X3NNU9_9ACTN</name>
<reference evidence="1" key="1">
    <citation type="submission" date="2021-10" db="EMBL/GenBank/DDBJ databases">
        <title>Streptomonospora sp. nov., isolated from mangrove soil.</title>
        <authorList>
            <person name="Chen X."/>
            <person name="Ge X."/>
            <person name="Liu W."/>
        </authorList>
    </citation>
    <scope>NUCLEOTIDE SEQUENCE</scope>
    <source>
        <strain evidence="1">S1-112</strain>
    </source>
</reference>
<comment type="caution">
    <text evidence="1">The sequence shown here is derived from an EMBL/GenBank/DDBJ whole genome shotgun (WGS) entry which is preliminary data.</text>
</comment>
<gene>
    <name evidence="1" type="ORF">LG943_21185</name>
</gene>
<proteinExistence type="predicted"/>
<dbReference type="AlphaFoldDB" id="A0A9X3NNU9"/>
<dbReference type="EMBL" id="JAJAQC010000042">
    <property type="protein sequence ID" value="MDA0566807.1"/>
    <property type="molecule type" value="Genomic_DNA"/>
</dbReference>
<dbReference type="RefSeq" id="WP_270074060.1">
    <property type="nucleotide sequence ID" value="NZ_JAJAQC010000042.1"/>
</dbReference>